<dbReference type="EMBL" id="QTSX02006556">
    <property type="protein sequence ID" value="KAJ9053130.1"/>
    <property type="molecule type" value="Genomic_DNA"/>
</dbReference>
<reference evidence="1" key="1">
    <citation type="submission" date="2022-04" db="EMBL/GenBank/DDBJ databases">
        <title>Genome of the entomopathogenic fungus Entomophthora muscae.</title>
        <authorList>
            <person name="Elya C."/>
            <person name="Lovett B.R."/>
            <person name="Lee E."/>
            <person name="Macias A.M."/>
            <person name="Hajek A.E."/>
            <person name="De Bivort B.L."/>
            <person name="Kasson M.T."/>
            <person name="De Fine Licht H.H."/>
            <person name="Stajich J.E."/>
        </authorList>
    </citation>
    <scope>NUCLEOTIDE SEQUENCE</scope>
    <source>
        <strain evidence="1">Berkeley</strain>
    </source>
</reference>
<sequence>MATVNMRTVASHSNLILTSLSSWWHALGSNLVFIQLISLTKLGVSVTKVTVSKPWAGIKPAPSHQAGLAGGEDSPAPGFLLFEENPGTGTIPALVVAEGPALGPKSYAQALVGLAGHGQAIFSCPVNPDQAHPPSSNLGSPIGDPFFNQVLWAQESLSSQSKNGDHIGKTPKTPEAKPAKINDQPSQDGPSKSQINVHENPKNDH</sequence>
<evidence type="ECO:0000313" key="1">
    <source>
        <dbReference type="EMBL" id="KAJ9053130.1"/>
    </source>
</evidence>
<accession>A0ACC2RSQ7</accession>
<dbReference type="Proteomes" id="UP001165960">
    <property type="component" value="Unassembled WGS sequence"/>
</dbReference>
<comment type="caution">
    <text evidence="1">The sequence shown here is derived from an EMBL/GenBank/DDBJ whole genome shotgun (WGS) entry which is preliminary data.</text>
</comment>
<name>A0ACC2RSQ7_9FUNG</name>
<evidence type="ECO:0000313" key="2">
    <source>
        <dbReference type="Proteomes" id="UP001165960"/>
    </source>
</evidence>
<keyword evidence="2" id="KW-1185">Reference proteome</keyword>
<organism evidence="1 2">
    <name type="scientific">Entomophthora muscae</name>
    <dbReference type="NCBI Taxonomy" id="34485"/>
    <lineage>
        <taxon>Eukaryota</taxon>
        <taxon>Fungi</taxon>
        <taxon>Fungi incertae sedis</taxon>
        <taxon>Zoopagomycota</taxon>
        <taxon>Entomophthoromycotina</taxon>
        <taxon>Entomophthoromycetes</taxon>
        <taxon>Entomophthorales</taxon>
        <taxon>Entomophthoraceae</taxon>
        <taxon>Entomophthora</taxon>
    </lineage>
</organism>
<protein>
    <submittedName>
        <fullName evidence="1">Uncharacterized protein</fullName>
    </submittedName>
</protein>
<proteinExistence type="predicted"/>
<gene>
    <name evidence="1" type="ORF">DSO57_1027388</name>
</gene>